<feature type="region of interest" description="Disordered" evidence="1">
    <location>
        <begin position="102"/>
        <end position="123"/>
    </location>
</feature>
<feature type="compositionally biased region" description="Basic and acidic residues" evidence="1">
    <location>
        <begin position="9"/>
        <end position="23"/>
    </location>
</feature>
<reference evidence="3" key="1">
    <citation type="submission" date="2014-01" db="EMBL/GenBank/DDBJ databases">
        <title>The Genome Sequence of Anopheles farauti FAR1 (V2).</title>
        <authorList>
            <consortium name="The Broad Institute Genomics Platform"/>
            <person name="Neafsey D.E."/>
            <person name="Besansky N."/>
            <person name="Howell P."/>
            <person name="Walton C."/>
            <person name="Young S.K."/>
            <person name="Zeng Q."/>
            <person name="Gargeya S."/>
            <person name="Fitzgerald M."/>
            <person name="Haas B."/>
            <person name="Abouelleil A."/>
            <person name="Allen A.W."/>
            <person name="Alvarado L."/>
            <person name="Arachchi H.M."/>
            <person name="Berlin A.M."/>
            <person name="Chapman S.B."/>
            <person name="Gainer-Dewar J."/>
            <person name="Goldberg J."/>
            <person name="Griggs A."/>
            <person name="Gujja S."/>
            <person name="Hansen M."/>
            <person name="Howarth C."/>
            <person name="Imamovic A."/>
            <person name="Ireland A."/>
            <person name="Larimer J."/>
            <person name="McCowan C."/>
            <person name="Murphy C."/>
            <person name="Pearson M."/>
            <person name="Poon T.W."/>
            <person name="Priest M."/>
            <person name="Roberts A."/>
            <person name="Saif S."/>
            <person name="Shea T."/>
            <person name="Sisk P."/>
            <person name="Sykes S."/>
            <person name="Wortman J."/>
            <person name="Nusbaum C."/>
            <person name="Birren B."/>
        </authorList>
    </citation>
    <scope>NUCLEOTIDE SEQUENCE [LARGE SCALE GENOMIC DNA]</scope>
    <source>
        <strain evidence="3">FAR1</strain>
    </source>
</reference>
<dbReference type="EMBL" id="AXCN02001560">
    <property type="status" value="NOT_ANNOTATED_CDS"/>
    <property type="molecule type" value="Genomic_DNA"/>
</dbReference>
<accession>A0A182QL85</accession>
<feature type="compositionally biased region" description="Pro residues" evidence="1">
    <location>
        <begin position="107"/>
        <end position="116"/>
    </location>
</feature>
<dbReference type="AlphaFoldDB" id="A0A182QL85"/>
<organism evidence="2 3">
    <name type="scientific">Anopheles farauti</name>
    <dbReference type="NCBI Taxonomy" id="69004"/>
    <lineage>
        <taxon>Eukaryota</taxon>
        <taxon>Metazoa</taxon>
        <taxon>Ecdysozoa</taxon>
        <taxon>Arthropoda</taxon>
        <taxon>Hexapoda</taxon>
        <taxon>Insecta</taxon>
        <taxon>Pterygota</taxon>
        <taxon>Neoptera</taxon>
        <taxon>Endopterygota</taxon>
        <taxon>Diptera</taxon>
        <taxon>Nematocera</taxon>
        <taxon>Culicoidea</taxon>
        <taxon>Culicidae</taxon>
        <taxon>Anophelinae</taxon>
        <taxon>Anopheles</taxon>
    </lineage>
</organism>
<evidence type="ECO:0000313" key="3">
    <source>
        <dbReference type="Proteomes" id="UP000075886"/>
    </source>
</evidence>
<sequence length="183" mass="19750">MAGIGAAERTVEMIRRQSRRQDEDALDDGGCVEAVADDGPPFPCRCCFDRCRCPLRWVPPVRDVTQHPHRLHVPLDTPPPPHWSAVAVSRVRYSMPLVAPPAVGEATPPPPPPPTEVDPLREGPTREPTVVEVLLVVVEPASSGSTGMAVNPRDDHRIRAMSVAVAAADGSWCPSALTVLLLR</sequence>
<evidence type="ECO:0000256" key="1">
    <source>
        <dbReference type="SAM" id="MobiDB-lite"/>
    </source>
</evidence>
<keyword evidence="3" id="KW-1185">Reference proteome</keyword>
<evidence type="ECO:0000313" key="2">
    <source>
        <dbReference type="EnsemblMetazoa" id="AFAF012461-PA"/>
    </source>
</evidence>
<name>A0A182QL85_9DIPT</name>
<dbReference type="VEuPathDB" id="VectorBase:AFAF012461"/>
<dbReference type="EnsemblMetazoa" id="AFAF012461-RA">
    <property type="protein sequence ID" value="AFAF012461-PA"/>
    <property type="gene ID" value="AFAF012461"/>
</dbReference>
<protein>
    <submittedName>
        <fullName evidence="2">Uncharacterized protein</fullName>
    </submittedName>
</protein>
<dbReference type="Proteomes" id="UP000075886">
    <property type="component" value="Unassembled WGS sequence"/>
</dbReference>
<proteinExistence type="predicted"/>
<feature type="region of interest" description="Disordered" evidence="1">
    <location>
        <begin position="1"/>
        <end position="26"/>
    </location>
</feature>
<reference evidence="2" key="2">
    <citation type="submission" date="2020-05" db="UniProtKB">
        <authorList>
            <consortium name="EnsemblMetazoa"/>
        </authorList>
    </citation>
    <scope>IDENTIFICATION</scope>
    <source>
        <strain evidence="2">FAR1</strain>
    </source>
</reference>